<dbReference type="InterPro" id="IPR017517">
    <property type="entry name" value="Maleyloyr_isom"/>
</dbReference>
<protein>
    <submittedName>
        <fullName evidence="2">Maleylpyruvate isomerase family mycothiol-dependent enzyme</fullName>
    </submittedName>
</protein>
<dbReference type="InterPro" id="IPR034660">
    <property type="entry name" value="DinB/YfiT-like"/>
</dbReference>
<organism evidence="2 3">
    <name type="scientific">Dactylosporangium vinaceum</name>
    <dbReference type="NCBI Taxonomy" id="53362"/>
    <lineage>
        <taxon>Bacteria</taxon>
        <taxon>Bacillati</taxon>
        <taxon>Actinomycetota</taxon>
        <taxon>Actinomycetes</taxon>
        <taxon>Micromonosporales</taxon>
        <taxon>Micromonosporaceae</taxon>
        <taxon>Dactylosporangium</taxon>
    </lineage>
</organism>
<evidence type="ECO:0000313" key="3">
    <source>
        <dbReference type="Proteomes" id="UP001589608"/>
    </source>
</evidence>
<sequence length="196" mass="21460">MIERHVQAERTELAELLSGLDQAQWEADTLCDGWRVREVVAHMTQPFRMSGGRVVWELVKAGGRFNRMADRTARRDAARMSAAELTALLRDNAAHPWKPFGGGTAGALSHDVIHGLDITAGLGLQRRVPLERLAIVLGGVTPRSVAFFGVDLRGVQLQALDLDWSYGAGRPVRAPAQELLLALCGRRLPRPLDGLN</sequence>
<accession>A0ABV5MDY0</accession>
<dbReference type="SUPFAM" id="SSF109854">
    <property type="entry name" value="DinB/YfiT-like putative metalloenzymes"/>
    <property type="match status" value="1"/>
</dbReference>
<dbReference type="InterPro" id="IPR024344">
    <property type="entry name" value="MDMPI_metal-binding"/>
</dbReference>
<evidence type="ECO:0000313" key="2">
    <source>
        <dbReference type="EMBL" id="MFB9447055.1"/>
    </source>
</evidence>
<reference evidence="2 3" key="1">
    <citation type="submission" date="2024-09" db="EMBL/GenBank/DDBJ databases">
        <authorList>
            <person name="Sun Q."/>
            <person name="Mori K."/>
        </authorList>
    </citation>
    <scope>NUCLEOTIDE SEQUENCE [LARGE SCALE GENOMIC DNA]</scope>
    <source>
        <strain evidence="2 3">JCM 3307</strain>
    </source>
</reference>
<comment type="caution">
    <text evidence="2">The sequence shown here is derived from an EMBL/GenBank/DDBJ whole genome shotgun (WGS) entry which is preliminary data.</text>
</comment>
<dbReference type="RefSeq" id="WP_246656423.1">
    <property type="nucleotide sequence ID" value="NZ_CP061913.1"/>
</dbReference>
<dbReference type="Proteomes" id="UP001589608">
    <property type="component" value="Unassembled WGS sequence"/>
</dbReference>
<gene>
    <name evidence="2" type="ORF">ACFFTR_28535</name>
</gene>
<proteinExistence type="predicted"/>
<dbReference type="EMBL" id="JBHMCA010000051">
    <property type="protein sequence ID" value="MFB9447055.1"/>
    <property type="molecule type" value="Genomic_DNA"/>
</dbReference>
<name>A0ABV5MDY0_9ACTN</name>
<dbReference type="Gene3D" id="1.20.120.450">
    <property type="entry name" value="dinb family like domain"/>
    <property type="match status" value="1"/>
</dbReference>
<evidence type="ECO:0000259" key="1">
    <source>
        <dbReference type="Pfam" id="PF11716"/>
    </source>
</evidence>
<dbReference type="Pfam" id="PF11716">
    <property type="entry name" value="MDMPI_N"/>
    <property type="match status" value="1"/>
</dbReference>
<dbReference type="NCBIfam" id="TIGR03083">
    <property type="entry name" value="maleylpyruvate isomerase family mycothiol-dependent enzyme"/>
    <property type="match status" value="1"/>
</dbReference>
<feature type="domain" description="Mycothiol-dependent maleylpyruvate isomerase metal-binding" evidence="1">
    <location>
        <begin position="7"/>
        <end position="94"/>
    </location>
</feature>
<keyword evidence="3" id="KW-1185">Reference proteome</keyword>
<keyword evidence="2" id="KW-0413">Isomerase</keyword>
<dbReference type="GO" id="GO:0016853">
    <property type="term" value="F:isomerase activity"/>
    <property type="evidence" value="ECO:0007669"/>
    <property type="project" value="UniProtKB-KW"/>
</dbReference>